<dbReference type="EMBL" id="SNRY01004851">
    <property type="protein sequence ID" value="KAA6316520.1"/>
    <property type="molecule type" value="Genomic_DNA"/>
</dbReference>
<dbReference type="EC" id="3.1.3.45" evidence="1"/>
<feature type="non-terminal residue" evidence="1">
    <location>
        <position position="1"/>
    </location>
</feature>
<dbReference type="GO" id="GO:0019143">
    <property type="term" value="F:3-deoxy-manno-octulosonate-8-phosphatase activity"/>
    <property type="evidence" value="ECO:0007669"/>
    <property type="project" value="UniProtKB-EC"/>
</dbReference>
<accession>A0A5J4Q6A2</accession>
<comment type="caution">
    <text evidence="1">The sequence shown here is derived from an EMBL/GenBank/DDBJ whole genome shotgun (WGS) entry which is preliminary data.</text>
</comment>
<name>A0A5J4Q6A2_9ZZZZ</name>
<sequence>HKSGGQGVGRDIIEQILKAQDKWMQADAFGW</sequence>
<gene>
    <name evidence="1" type="ORF">EZS27_033180</name>
</gene>
<organism evidence="1">
    <name type="scientific">termite gut metagenome</name>
    <dbReference type="NCBI Taxonomy" id="433724"/>
    <lineage>
        <taxon>unclassified sequences</taxon>
        <taxon>metagenomes</taxon>
        <taxon>organismal metagenomes</taxon>
    </lineage>
</organism>
<protein>
    <submittedName>
        <fullName evidence="1">3-deoxy-D-manno-octulosonate 8-phosphate phosphatase KdsC</fullName>
        <ecNumber evidence="1">3.1.3.45</ecNumber>
    </submittedName>
</protein>
<proteinExistence type="predicted"/>
<dbReference type="AlphaFoldDB" id="A0A5J4Q6A2"/>
<evidence type="ECO:0000313" key="1">
    <source>
        <dbReference type="EMBL" id="KAA6316520.1"/>
    </source>
</evidence>
<reference evidence="1" key="1">
    <citation type="submission" date="2019-03" db="EMBL/GenBank/DDBJ databases">
        <title>Single cell metagenomics reveals metabolic interactions within the superorganism composed of flagellate Streblomastix strix and complex community of Bacteroidetes bacteria on its surface.</title>
        <authorList>
            <person name="Treitli S.C."/>
            <person name="Kolisko M."/>
            <person name="Husnik F."/>
            <person name="Keeling P."/>
            <person name="Hampl V."/>
        </authorList>
    </citation>
    <scope>NUCLEOTIDE SEQUENCE</scope>
    <source>
        <strain evidence="1">STM</strain>
    </source>
</reference>
<keyword evidence="1" id="KW-0378">Hydrolase</keyword>